<evidence type="ECO:0000256" key="5">
    <source>
        <dbReference type="SAM" id="MobiDB-lite"/>
    </source>
</evidence>
<evidence type="ECO:0000313" key="7">
    <source>
        <dbReference type="EMBL" id="RHW38035.1"/>
    </source>
</evidence>
<dbReference type="GO" id="GO:0015833">
    <property type="term" value="P:peptide transport"/>
    <property type="evidence" value="ECO:0007669"/>
    <property type="project" value="TreeGrafter"/>
</dbReference>
<dbReference type="Gene3D" id="3.40.190.10">
    <property type="entry name" value="Periplasmic binding protein-like II"/>
    <property type="match status" value="1"/>
</dbReference>
<evidence type="ECO:0000256" key="4">
    <source>
        <dbReference type="ARBA" id="ARBA00022729"/>
    </source>
</evidence>
<accession>A0A417YRW7</accession>
<dbReference type="PROSITE" id="PS51257">
    <property type="entry name" value="PROKAR_LIPOPROTEIN"/>
    <property type="match status" value="1"/>
</dbReference>
<dbReference type="InterPro" id="IPR039424">
    <property type="entry name" value="SBP_5"/>
</dbReference>
<dbReference type="PIRSF" id="PIRSF002741">
    <property type="entry name" value="MppA"/>
    <property type="match status" value="1"/>
</dbReference>
<evidence type="ECO:0000259" key="6">
    <source>
        <dbReference type="Pfam" id="PF00496"/>
    </source>
</evidence>
<reference evidence="7 8" key="1">
    <citation type="journal article" date="2017" name="Int. J. Syst. Evol. Microbiol.">
        <title>Bacillus notoginsengisoli sp. nov., a novel bacterium isolated from the rhizosphere of Panax notoginseng.</title>
        <authorList>
            <person name="Zhang M.Y."/>
            <person name="Cheng J."/>
            <person name="Cai Y."/>
            <person name="Zhang T.Y."/>
            <person name="Wu Y.Y."/>
            <person name="Manikprabhu D."/>
            <person name="Li W.J."/>
            <person name="Zhang Y.X."/>
        </authorList>
    </citation>
    <scope>NUCLEOTIDE SEQUENCE [LARGE SCALE GENOMIC DNA]</scope>
    <source>
        <strain evidence="7 8">JCM 30743</strain>
    </source>
</reference>
<gene>
    <name evidence="7" type="ORF">D1B31_14735</name>
</gene>
<dbReference type="InterPro" id="IPR023765">
    <property type="entry name" value="SBP_5_CS"/>
</dbReference>
<keyword evidence="3" id="KW-0813">Transport</keyword>
<proteinExistence type="inferred from homology"/>
<dbReference type="GO" id="GO:1904680">
    <property type="term" value="F:peptide transmembrane transporter activity"/>
    <property type="evidence" value="ECO:0007669"/>
    <property type="project" value="TreeGrafter"/>
</dbReference>
<comment type="similarity">
    <text evidence="2">Belongs to the bacterial solute-binding protein 5 family.</text>
</comment>
<feature type="region of interest" description="Disordered" evidence="5">
    <location>
        <begin position="40"/>
        <end position="61"/>
    </location>
</feature>
<dbReference type="GO" id="GO:0042597">
    <property type="term" value="C:periplasmic space"/>
    <property type="evidence" value="ECO:0007669"/>
    <property type="project" value="UniProtKB-ARBA"/>
</dbReference>
<dbReference type="InterPro" id="IPR030678">
    <property type="entry name" value="Peptide/Ni-bd"/>
</dbReference>
<organism evidence="7 8">
    <name type="scientific">Neobacillus notoginsengisoli</name>
    <dbReference type="NCBI Taxonomy" id="1578198"/>
    <lineage>
        <taxon>Bacteria</taxon>
        <taxon>Bacillati</taxon>
        <taxon>Bacillota</taxon>
        <taxon>Bacilli</taxon>
        <taxon>Bacillales</taxon>
        <taxon>Bacillaceae</taxon>
        <taxon>Neobacillus</taxon>
    </lineage>
</organism>
<keyword evidence="8" id="KW-1185">Reference proteome</keyword>
<dbReference type="InterPro" id="IPR000914">
    <property type="entry name" value="SBP_5_dom"/>
</dbReference>
<protein>
    <submittedName>
        <fullName evidence="7">ABC transporter substrate-binding protein</fullName>
    </submittedName>
</protein>
<evidence type="ECO:0000313" key="8">
    <source>
        <dbReference type="Proteomes" id="UP000284416"/>
    </source>
</evidence>
<evidence type="ECO:0000256" key="2">
    <source>
        <dbReference type="ARBA" id="ARBA00005695"/>
    </source>
</evidence>
<dbReference type="PROSITE" id="PS01040">
    <property type="entry name" value="SBP_BACTERIAL_5"/>
    <property type="match status" value="1"/>
</dbReference>
<comment type="subcellular location">
    <subcellularLocation>
        <location evidence="1">Cell membrane</location>
        <topology evidence="1">Lipid-anchor</topology>
    </subcellularLocation>
</comment>
<sequence length="552" mass="62065">MNKTIGGNQMKKNKFILKMMTMVFIAILALSGCNKYNQDDKASGNTKNESGKETDVKGSGNPEVFNFATNQDIPHLDPHGTAANTSFRVTYMLYDRLVTYDGKDTEVKPQLAEKWDISDDGLTYTFHLRKDAKFHDGTPVTAEAVKYSYSRAIDIGKSAAGQFSGVVTKESFEVVDDHTIKIKLVKPFAPFIKTLGTVYANIVNPKLAENHGDDFGEQYLSDKDMGSGPYILDSWDRGQKLVLKANEDYWGGAPKLKTVNIQIVNEPSTARLMIEKGEIDLIDDTMLSPDVMKEMEGKEGIEIIKSPGYQIDDIAMNVEKKPLDNVKVRQALGYAINYESIINDILLGAGQRAHGIIPEGMFGYNPDTKLFEYDLEKAKALLKEAGQDKGFELEILISENNEVRKNIAVMLQSDFKQIGIDLKIKTLAWPTFLETVTSGGHQLALAAWTPDYADPDYNLWYFAHSSSKGPGFNLAFYENKKVDELLAEGRTTVDEARREAIYKEIQQIMNDEVPYLFPSQRLVQAAKRSWVSDYDINPMNTWYVPFHKITKE</sequence>
<dbReference type="CDD" id="cd08512">
    <property type="entry name" value="PBP2_NikA_DppA_OppA_like_7"/>
    <property type="match status" value="1"/>
</dbReference>
<dbReference type="SUPFAM" id="SSF53850">
    <property type="entry name" value="Periplasmic binding protein-like II"/>
    <property type="match status" value="1"/>
</dbReference>
<keyword evidence="4" id="KW-0732">Signal</keyword>
<dbReference type="GO" id="GO:0043190">
    <property type="term" value="C:ATP-binding cassette (ABC) transporter complex"/>
    <property type="evidence" value="ECO:0007669"/>
    <property type="project" value="InterPro"/>
</dbReference>
<comment type="caution">
    <text evidence="7">The sequence shown here is derived from an EMBL/GenBank/DDBJ whole genome shotgun (WGS) entry which is preliminary data.</text>
</comment>
<evidence type="ECO:0000256" key="1">
    <source>
        <dbReference type="ARBA" id="ARBA00004193"/>
    </source>
</evidence>
<dbReference type="Gene3D" id="3.90.76.10">
    <property type="entry name" value="Dipeptide-binding Protein, Domain 1"/>
    <property type="match status" value="1"/>
</dbReference>
<evidence type="ECO:0000256" key="3">
    <source>
        <dbReference type="ARBA" id="ARBA00022448"/>
    </source>
</evidence>
<dbReference type="Proteomes" id="UP000284416">
    <property type="component" value="Unassembled WGS sequence"/>
</dbReference>
<dbReference type="AlphaFoldDB" id="A0A417YRW7"/>
<dbReference type="PANTHER" id="PTHR30290">
    <property type="entry name" value="PERIPLASMIC BINDING COMPONENT OF ABC TRANSPORTER"/>
    <property type="match status" value="1"/>
</dbReference>
<dbReference type="Gene3D" id="3.10.105.10">
    <property type="entry name" value="Dipeptide-binding Protein, Domain 3"/>
    <property type="match status" value="1"/>
</dbReference>
<dbReference type="PANTHER" id="PTHR30290:SF10">
    <property type="entry name" value="PERIPLASMIC OLIGOPEPTIDE-BINDING PROTEIN-RELATED"/>
    <property type="match status" value="1"/>
</dbReference>
<dbReference type="Pfam" id="PF00496">
    <property type="entry name" value="SBP_bac_5"/>
    <property type="match status" value="1"/>
</dbReference>
<name>A0A417YRW7_9BACI</name>
<dbReference type="EMBL" id="QWEG01000009">
    <property type="protein sequence ID" value="RHW38035.1"/>
    <property type="molecule type" value="Genomic_DNA"/>
</dbReference>
<feature type="domain" description="Solute-binding protein family 5" evidence="6">
    <location>
        <begin position="106"/>
        <end position="468"/>
    </location>
</feature>